<dbReference type="GO" id="GO:0046872">
    <property type="term" value="F:metal ion binding"/>
    <property type="evidence" value="ECO:0007669"/>
    <property type="project" value="UniProtKB-KW"/>
</dbReference>
<sequence>MSPAIRASDTPFAVDVEAGKTYWWCACGRSKSQPFCDGSHKGSEFEPIAWQAAESKQMWFCGCKGTANAPFCDGSHKKS</sequence>
<name>A0A9D7EC88_9PROT</name>
<dbReference type="GO" id="GO:0051537">
    <property type="term" value="F:2 iron, 2 sulfur cluster binding"/>
    <property type="evidence" value="ECO:0007669"/>
    <property type="project" value="UniProtKB-KW"/>
</dbReference>
<dbReference type="PANTHER" id="PTHR46491:SF3">
    <property type="entry name" value="CDGSH IRON-SULFUR DOMAIN-CONTAINING PROTEIN 3, MITOCHONDRIAL"/>
    <property type="match status" value="1"/>
</dbReference>
<dbReference type="EMBL" id="JADJEV010000005">
    <property type="protein sequence ID" value="MBK6974942.1"/>
    <property type="molecule type" value="Genomic_DNA"/>
</dbReference>
<keyword evidence="2" id="KW-0479">Metal-binding</keyword>
<evidence type="ECO:0000259" key="5">
    <source>
        <dbReference type="SMART" id="SM00704"/>
    </source>
</evidence>
<evidence type="ECO:0000256" key="4">
    <source>
        <dbReference type="ARBA" id="ARBA00023014"/>
    </source>
</evidence>
<evidence type="ECO:0000313" key="6">
    <source>
        <dbReference type="EMBL" id="MBK6974942.1"/>
    </source>
</evidence>
<organism evidence="6 7">
    <name type="scientific">Candidatus Methylophosphatis roskildensis</name>
    <dbReference type="NCBI Taxonomy" id="2899263"/>
    <lineage>
        <taxon>Bacteria</taxon>
        <taxon>Pseudomonadati</taxon>
        <taxon>Pseudomonadota</taxon>
        <taxon>Betaproteobacteria</taxon>
        <taxon>Nitrosomonadales</taxon>
        <taxon>Sterolibacteriaceae</taxon>
        <taxon>Candidatus Methylophosphatis</taxon>
    </lineage>
</organism>
<evidence type="ECO:0000256" key="3">
    <source>
        <dbReference type="ARBA" id="ARBA00023004"/>
    </source>
</evidence>
<dbReference type="PANTHER" id="PTHR46491">
    <property type="entry name" value="CDGSH IRON SULFUR DOMAIN PROTEIN HOMOLOG"/>
    <property type="match status" value="1"/>
</dbReference>
<proteinExistence type="predicted"/>
<dbReference type="Gene3D" id="3.40.5.90">
    <property type="entry name" value="CDGSH iron-sulfur domain, mitoNEET-type"/>
    <property type="match status" value="2"/>
</dbReference>
<evidence type="ECO:0000256" key="2">
    <source>
        <dbReference type="ARBA" id="ARBA00022723"/>
    </source>
</evidence>
<keyword evidence="3" id="KW-0408">Iron</keyword>
<evidence type="ECO:0000313" key="7">
    <source>
        <dbReference type="Proteomes" id="UP000807785"/>
    </source>
</evidence>
<feature type="domain" description="Iron-binding zinc finger CDGSH type" evidence="5">
    <location>
        <begin position="9"/>
        <end position="46"/>
    </location>
</feature>
<evidence type="ECO:0000256" key="1">
    <source>
        <dbReference type="ARBA" id="ARBA00022714"/>
    </source>
</evidence>
<dbReference type="InterPro" id="IPR042216">
    <property type="entry name" value="MitoNEET_CISD"/>
</dbReference>
<dbReference type="Pfam" id="PF09360">
    <property type="entry name" value="zf-CDGSH"/>
    <property type="match status" value="2"/>
</dbReference>
<keyword evidence="1" id="KW-0001">2Fe-2S</keyword>
<dbReference type="SMART" id="SM00704">
    <property type="entry name" value="ZnF_CDGSH"/>
    <property type="match status" value="2"/>
</dbReference>
<feature type="domain" description="Iron-binding zinc finger CDGSH type" evidence="5">
    <location>
        <begin position="47"/>
        <end position="78"/>
    </location>
</feature>
<reference evidence="6" key="1">
    <citation type="submission" date="2020-10" db="EMBL/GenBank/DDBJ databases">
        <title>Connecting structure to function with the recovery of over 1000 high-quality activated sludge metagenome-assembled genomes encoding full-length rRNA genes using long-read sequencing.</title>
        <authorList>
            <person name="Singleton C.M."/>
            <person name="Petriglieri F."/>
            <person name="Kristensen J.M."/>
            <person name="Kirkegaard R.H."/>
            <person name="Michaelsen T.Y."/>
            <person name="Andersen M.H."/>
            <person name="Karst S.M."/>
            <person name="Dueholm M.S."/>
            <person name="Nielsen P.H."/>
            <person name="Albertsen M."/>
        </authorList>
    </citation>
    <scope>NUCLEOTIDE SEQUENCE</scope>
    <source>
        <strain evidence="6">Bjer_18-Q3-R1-45_BAT3C.347</strain>
    </source>
</reference>
<dbReference type="InterPro" id="IPR052950">
    <property type="entry name" value="CISD"/>
</dbReference>
<comment type="caution">
    <text evidence="6">The sequence shown here is derived from an EMBL/GenBank/DDBJ whole genome shotgun (WGS) entry which is preliminary data.</text>
</comment>
<dbReference type="AlphaFoldDB" id="A0A9D7EC88"/>
<protein>
    <submittedName>
        <fullName evidence="6">CDGSH iron-sulfur domain-containing protein</fullName>
    </submittedName>
</protein>
<dbReference type="InterPro" id="IPR018967">
    <property type="entry name" value="FeS-contain_CDGSH-typ"/>
</dbReference>
<accession>A0A9D7EC88</accession>
<dbReference type="Proteomes" id="UP000807785">
    <property type="component" value="Unassembled WGS sequence"/>
</dbReference>
<keyword evidence="4" id="KW-0411">Iron-sulfur</keyword>
<dbReference type="GO" id="GO:0005737">
    <property type="term" value="C:cytoplasm"/>
    <property type="evidence" value="ECO:0007669"/>
    <property type="project" value="UniProtKB-ARBA"/>
</dbReference>
<gene>
    <name evidence="6" type="ORF">IPH26_19090</name>
</gene>